<dbReference type="PROSITE" id="PS51706">
    <property type="entry name" value="G_ENGB"/>
    <property type="match status" value="1"/>
</dbReference>
<keyword evidence="6" id="KW-0342">GTP-binding</keyword>
<keyword evidence="8" id="KW-0131">Cell cycle</keyword>
<evidence type="ECO:0000313" key="11">
    <source>
        <dbReference type="EMBL" id="KAG8077814.1"/>
    </source>
</evidence>
<dbReference type="AlphaFoldDB" id="A0A8J5TE97"/>
<keyword evidence="7" id="KW-0717">Septation</keyword>
<dbReference type="GO" id="GO:0046872">
    <property type="term" value="F:metal ion binding"/>
    <property type="evidence" value="ECO:0007669"/>
    <property type="project" value="UniProtKB-KW"/>
</dbReference>
<evidence type="ECO:0000256" key="4">
    <source>
        <dbReference type="ARBA" id="ARBA00022741"/>
    </source>
</evidence>
<dbReference type="PANTHER" id="PTHR11649">
    <property type="entry name" value="MSS1/TRME-RELATED GTP-BINDING PROTEIN"/>
    <property type="match status" value="1"/>
</dbReference>
<keyword evidence="5" id="KW-0460">Magnesium</keyword>
<evidence type="ECO:0000256" key="2">
    <source>
        <dbReference type="ARBA" id="ARBA00022618"/>
    </source>
</evidence>
<keyword evidence="12" id="KW-1185">Reference proteome</keyword>
<feature type="compositionally biased region" description="Polar residues" evidence="9">
    <location>
        <begin position="1"/>
        <end position="22"/>
    </location>
</feature>
<keyword evidence="4" id="KW-0547">Nucleotide-binding</keyword>
<evidence type="ECO:0000256" key="3">
    <source>
        <dbReference type="ARBA" id="ARBA00022723"/>
    </source>
</evidence>
<evidence type="ECO:0000313" key="12">
    <source>
        <dbReference type="Proteomes" id="UP000729402"/>
    </source>
</evidence>
<dbReference type="Proteomes" id="UP000729402">
    <property type="component" value="Unassembled WGS sequence"/>
</dbReference>
<feature type="region of interest" description="Disordered" evidence="9">
    <location>
        <begin position="1"/>
        <end position="27"/>
    </location>
</feature>
<sequence>MLSRPTQSTVPHPLSQELNPPSATRPRRLQIPDSCRLPAAMILHLRLLPRLLLSPSISVNASLLLHGTSRCPARRILSPCASALSHVAAPQQTTDHSDADEPQGEVQVQLPLDRLFVPPGASVSAGDTEAVTARVLKGSNIVLGPYARGDANVIVADFVKSSVRPDDCPKEGLPEFALVGRSNVGKSSLLNSIVRRKRLALTSKKPGKTQCINHFKVNDSWYLVDLPGYGYASAPQEARTNWDEFTRNYFLSRENLVSVFLLIDASIPAKKIDLDYASWLGQNKVPMTLVFTKCDKRKKKKNGGKRPEENVENFQSLIHEIINTTRTQAKLRLGNWEYEQAAKINYHRLKQLCYQLIIIGNPTFCLLYAPLDPASYKLYAIDPASYIIGFYYIAIVLSDAQPC</sequence>
<gene>
    <name evidence="11" type="ORF">GUJ93_ZPchr0007g5925</name>
</gene>
<comment type="cofactor">
    <cofactor evidence="1">
        <name>Mg(2+)</name>
        <dbReference type="ChEBI" id="CHEBI:18420"/>
    </cofactor>
</comment>
<reference evidence="11" key="2">
    <citation type="submission" date="2021-02" db="EMBL/GenBank/DDBJ databases">
        <authorList>
            <person name="Kimball J.A."/>
            <person name="Haas M.W."/>
            <person name="Macchietto M."/>
            <person name="Kono T."/>
            <person name="Duquette J."/>
            <person name="Shao M."/>
        </authorList>
    </citation>
    <scope>NUCLEOTIDE SEQUENCE</scope>
    <source>
        <tissue evidence="11">Fresh leaf tissue</tissue>
    </source>
</reference>
<evidence type="ECO:0000256" key="1">
    <source>
        <dbReference type="ARBA" id="ARBA00001946"/>
    </source>
</evidence>
<evidence type="ECO:0000259" key="10">
    <source>
        <dbReference type="PROSITE" id="PS51706"/>
    </source>
</evidence>
<proteinExistence type="inferred from homology"/>
<dbReference type="Pfam" id="PF01926">
    <property type="entry name" value="MMR_HSR1"/>
    <property type="match status" value="1"/>
</dbReference>
<feature type="domain" description="EngB-type G" evidence="10">
    <location>
        <begin position="172"/>
        <end position="348"/>
    </location>
</feature>
<dbReference type="NCBIfam" id="TIGR03598">
    <property type="entry name" value="GTPase_YsxC"/>
    <property type="match status" value="1"/>
</dbReference>
<evidence type="ECO:0000256" key="8">
    <source>
        <dbReference type="ARBA" id="ARBA00023306"/>
    </source>
</evidence>
<comment type="caution">
    <text evidence="11">The sequence shown here is derived from an EMBL/GenBank/DDBJ whole genome shotgun (WGS) entry which is preliminary data.</text>
</comment>
<dbReference type="InterPro" id="IPR030393">
    <property type="entry name" value="G_ENGB_dom"/>
</dbReference>
<evidence type="ECO:0000256" key="6">
    <source>
        <dbReference type="ARBA" id="ARBA00023134"/>
    </source>
</evidence>
<evidence type="ECO:0000256" key="9">
    <source>
        <dbReference type="SAM" id="MobiDB-lite"/>
    </source>
</evidence>
<dbReference type="InterPro" id="IPR006073">
    <property type="entry name" value="GTP-bd"/>
</dbReference>
<dbReference type="InterPro" id="IPR019987">
    <property type="entry name" value="GTP-bd_ribosome_bio_YsxC"/>
</dbReference>
<dbReference type="EMBL" id="JAAALK010000282">
    <property type="protein sequence ID" value="KAG8077814.1"/>
    <property type="molecule type" value="Genomic_DNA"/>
</dbReference>
<dbReference type="OrthoDB" id="391988at2759"/>
<dbReference type="PANTHER" id="PTHR11649:SF13">
    <property type="entry name" value="ENGB-TYPE G DOMAIN-CONTAINING PROTEIN"/>
    <property type="match status" value="1"/>
</dbReference>
<dbReference type="CDD" id="cd01876">
    <property type="entry name" value="YihA_EngB"/>
    <property type="match status" value="1"/>
</dbReference>
<keyword evidence="2" id="KW-0132">Cell division</keyword>
<evidence type="ECO:0000256" key="7">
    <source>
        <dbReference type="ARBA" id="ARBA00023210"/>
    </source>
</evidence>
<protein>
    <recommendedName>
        <fullName evidence="10">EngB-type G domain-containing protein</fullName>
    </recommendedName>
</protein>
<dbReference type="GO" id="GO:0005525">
    <property type="term" value="F:GTP binding"/>
    <property type="evidence" value="ECO:0007669"/>
    <property type="project" value="UniProtKB-KW"/>
</dbReference>
<evidence type="ECO:0000256" key="5">
    <source>
        <dbReference type="ARBA" id="ARBA00022842"/>
    </source>
</evidence>
<name>A0A8J5TE97_ZIZPA</name>
<keyword evidence="3" id="KW-0479">Metal-binding</keyword>
<accession>A0A8J5TE97</accession>
<reference evidence="11" key="1">
    <citation type="journal article" date="2021" name="bioRxiv">
        <title>Whole Genome Assembly and Annotation of Northern Wild Rice, Zizania palustris L., Supports a Whole Genome Duplication in the Zizania Genus.</title>
        <authorList>
            <person name="Haas M."/>
            <person name="Kono T."/>
            <person name="Macchietto M."/>
            <person name="Millas R."/>
            <person name="McGilp L."/>
            <person name="Shao M."/>
            <person name="Duquette J."/>
            <person name="Hirsch C.N."/>
            <person name="Kimball J."/>
        </authorList>
    </citation>
    <scope>NUCLEOTIDE SEQUENCE</scope>
    <source>
        <tissue evidence="11">Fresh leaf tissue</tissue>
    </source>
</reference>
<dbReference type="HAMAP" id="MF_00321">
    <property type="entry name" value="GTPase_EngB"/>
    <property type="match status" value="1"/>
</dbReference>
<dbReference type="GO" id="GO:0051301">
    <property type="term" value="P:cell division"/>
    <property type="evidence" value="ECO:0007669"/>
    <property type="project" value="UniProtKB-KW"/>
</dbReference>
<organism evidence="11 12">
    <name type="scientific">Zizania palustris</name>
    <name type="common">Northern wild rice</name>
    <dbReference type="NCBI Taxonomy" id="103762"/>
    <lineage>
        <taxon>Eukaryota</taxon>
        <taxon>Viridiplantae</taxon>
        <taxon>Streptophyta</taxon>
        <taxon>Embryophyta</taxon>
        <taxon>Tracheophyta</taxon>
        <taxon>Spermatophyta</taxon>
        <taxon>Magnoliopsida</taxon>
        <taxon>Liliopsida</taxon>
        <taxon>Poales</taxon>
        <taxon>Poaceae</taxon>
        <taxon>BOP clade</taxon>
        <taxon>Oryzoideae</taxon>
        <taxon>Oryzeae</taxon>
        <taxon>Zizaniinae</taxon>
        <taxon>Zizania</taxon>
    </lineage>
</organism>